<feature type="chain" id="PRO_5009754258" evidence="1">
    <location>
        <begin position="23"/>
        <end position="107"/>
    </location>
</feature>
<protein>
    <submittedName>
        <fullName evidence="2">Uncharacterized protein</fullName>
    </submittedName>
</protein>
<organism evidence="2 3">
    <name type="scientific">Legionella hackeliae</name>
    <dbReference type="NCBI Taxonomy" id="449"/>
    <lineage>
        <taxon>Bacteria</taxon>
        <taxon>Pseudomonadati</taxon>
        <taxon>Pseudomonadota</taxon>
        <taxon>Gammaproteobacteria</taxon>
        <taxon>Legionellales</taxon>
        <taxon>Legionellaceae</taxon>
        <taxon>Legionella</taxon>
    </lineage>
</organism>
<feature type="signal peptide" evidence="1">
    <location>
        <begin position="1"/>
        <end position="22"/>
    </location>
</feature>
<keyword evidence="1" id="KW-0732">Signal</keyword>
<gene>
    <name evidence="2" type="ORF">LHA_0405</name>
</gene>
<dbReference type="RefSeq" id="WP_045105031.1">
    <property type="nucleotide sequence ID" value="NZ_LN681225.1"/>
</dbReference>
<evidence type="ECO:0000313" key="2">
    <source>
        <dbReference type="EMBL" id="CEK09507.1"/>
    </source>
</evidence>
<reference evidence="3" key="1">
    <citation type="submission" date="2014-09" db="EMBL/GenBank/DDBJ databases">
        <authorList>
            <person name="Gomez-Valero L."/>
        </authorList>
    </citation>
    <scope>NUCLEOTIDE SEQUENCE [LARGE SCALE GENOMIC DNA]</scope>
    <source>
        <strain evidence="3">ATCC35250</strain>
    </source>
</reference>
<dbReference type="PATRIC" id="fig|449.7.peg.409"/>
<dbReference type="HOGENOM" id="CLU_2206719_0_0_6"/>
<dbReference type="KEGG" id="lha:LHA_0405"/>
<evidence type="ECO:0000313" key="3">
    <source>
        <dbReference type="Proteomes" id="UP000032803"/>
    </source>
</evidence>
<dbReference type="EMBL" id="LN681225">
    <property type="protein sequence ID" value="CEK09507.1"/>
    <property type="molecule type" value="Genomic_DNA"/>
</dbReference>
<dbReference type="AlphaFoldDB" id="A0A0A8UQY5"/>
<accession>A0A0A8UQY5</accession>
<proteinExistence type="predicted"/>
<name>A0A0A8UQY5_LEGHA</name>
<sequence length="107" mass="12331">MFSLKYIVFCTLLALPFHNALADDYINAVSIIMKQCYEKHKRIDNDFARCIMIGEEKVPNHLNYEIMLNAESETSDELLLQIYNSSKHLTCLVTVGNSLEIKVCKEE</sequence>
<dbReference type="STRING" id="449.LHA_0405"/>
<dbReference type="OrthoDB" id="5646065at2"/>
<dbReference type="Proteomes" id="UP000032803">
    <property type="component" value="Chromosome I"/>
</dbReference>
<evidence type="ECO:0000256" key="1">
    <source>
        <dbReference type="SAM" id="SignalP"/>
    </source>
</evidence>
<keyword evidence="3" id="KW-1185">Reference proteome</keyword>